<dbReference type="FunCoup" id="A0A6P7KPY6">
    <property type="interactions" value="71"/>
</dbReference>
<dbReference type="Pfam" id="PF03036">
    <property type="entry name" value="Perilipin"/>
    <property type="match status" value="1"/>
</dbReference>
<reference evidence="6" key="1">
    <citation type="submission" date="2025-08" db="UniProtKB">
        <authorList>
            <consortium name="RefSeq"/>
        </authorList>
    </citation>
    <scope>IDENTIFICATION</scope>
</reference>
<dbReference type="GO" id="GO:0005829">
    <property type="term" value="C:cytosol"/>
    <property type="evidence" value="ECO:0007669"/>
    <property type="project" value="TreeGrafter"/>
</dbReference>
<gene>
    <name evidence="6" type="primary">plin6</name>
</gene>
<keyword evidence="5" id="KW-1185">Reference proteome</keyword>
<dbReference type="Proteomes" id="UP000515150">
    <property type="component" value="Chromosome 16"/>
</dbReference>
<dbReference type="GO" id="GO:0010890">
    <property type="term" value="P:positive regulation of triglyceride storage"/>
    <property type="evidence" value="ECO:0007669"/>
    <property type="project" value="TreeGrafter"/>
</dbReference>
<dbReference type="GeneID" id="114842840"/>
<comment type="subcellular location">
    <subcellularLocation>
        <location evidence="1">Lipid droplet</location>
    </subcellularLocation>
</comment>
<dbReference type="OrthoDB" id="376826at2759"/>
<keyword evidence="3" id="KW-0551">Lipid droplet</keyword>
<evidence type="ECO:0000313" key="6">
    <source>
        <dbReference type="RefSeq" id="XP_028984623.1"/>
    </source>
</evidence>
<evidence type="ECO:0000256" key="4">
    <source>
        <dbReference type="SAM" id="MobiDB-lite"/>
    </source>
</evidence>
<evidence type="ECO:0000256" key="2">
    <source>
        <dbReference type="ARBA" id="ARBA00006311"/>
    </source>
</evidence>
<dbReference type="CTD" id="794783"/>
<dbReference type="KEGG" id="bspl:114842840"/>
<dbReference type="AlphaFoldDB" id="A0A6P7KPY6"/>
<evidence type="ECO:0000256" key="1">
    <source>
        <dbReference type="ARBA" id="ARBA00004502"/>
    </source>
</evidence>
<protein>
    <submittedName>
        <fullName evidence="6">Perilipin 6</fullName>
    </submittedName>
</protein>
<proteinExistence type="inferred from homology"/>
<feature type="region of interest" description="Disordered" evidence="4">
    <location>
        <begin position="355"/>
        <end position="428"/>
    </location>
</feature>
<dbReference type="InParanoid" id="A0A6P7KPY6"/>
<name>A0A6P7KPY6_BETSP</name>
<dbReference type="GO" id="GO:0019915">
    <property type="term" value="P:lipid storage"/>
    <property type="evidence" value="ECO:0007669"/>
    <property type="project" value="TreeGrafter"/>
</dbReference>
<organism evidence="5 6">
    <name type="scientific">Betta splendens</name>
    <name type="common">Siamese fighting fish</name>
    <dbReference type="NCBI Taxonomy" id="158456"/>
    <lineage>
        <taxon>Eukaryota</taxon>
        <taxon>Metazoa</taxon>
        <taxon>Chordata</taxon>
        <taxon>Craniata</taxon>
        <taxon>Vertebrata</taxon>
        <taxon>Euteleostomi</taxon>
        <taxon>Actinopterygii</taxon>
        <taxon>Neopterygii</taxon>
        <taxon>Teleostei</taxon>
        <taxon>Neoteleostei</taxon>
        <taxon>Acanthomorphata</taxon>
        <taxon>Anabantaria</taxon>
        <taxon>Anabantiformes</taxon>
        <taxon>Anabantoidei</taxon>
        <taxon>Osphronemidae</taxon>
        <taxon>Betta</taxon>
    </lineage>
</organism>
<dbReference type="GO" id="GO:0005811">
    <property type="term" value="C:lipid droplet"/>
    <property type="evidence" value="ECO:0007669"/>
    <property type="project" value="UniProtKB-SubCell"/>
</dbReference>
<dbReference type="InterPro" id="IPR004279">
    <property type="entry name" value="Perilipin"/>
</dbReference>
<dbReference type="PANTHER" id="PTHR14024">
    <property type="entry name" value="PERILIPIN"/>
    <property type="match status" value="1"/>
</dbReference>
<dbReference type="PANTHER" id="PTHR14024:SF48">
    <property type="entry name" value="PERILIPIN 6"/>
    <property type="match status" value="1"/>
</dbReference>
<comment type="similarity">
    <text evidence="2">Belongs to the perilipin family.</text>
</comment>
<dbReference type="RefSeq" id="XP_028984623.1">
    <property type="nucleotide sequence ID" value="XM_029128790.3"/>
</dbReference>
<accession>A0A6P7KPY6</accession>
<evidence type="ECO:0000313" key="5">
    <source>
        <dbReference type="Proteomes" id="UP000515150"/>
    </source>
</evidence>
<dbReference type="GO" id="GO:0043476">
    <property type="term" value="P:pigment accumulation"/>
    <property type="evidence" value="ECO:0007669"/>
    <property type="project" value="Ensembl"/>
</dbReference>
<evidence type="ECO:0000256" key="3">
    <source>
        <dbReference type="ARBA" id="ARBA00022677"/>
    </source>
</evidence>
<sequence>MMGLAEEDKAQRQQEEASAVLRVLRLPLLRSALQSVTLAYAGVKGQHPLLELMGGVAEVGVRSVSHEAMRRATAVLQSLEPQIEVANTFAHAGLSRLEKNFPILTQSTDEVKERLKDAFFVTLDDMQLWVAGSLEGALVQLEHLTNAAREVLQHLQDSQLGRAAASGLDDMLRRLEDATVHYLPLPPTLRLECEMRVQQLEDEDDEDEPSLWMRVQSLLLHLSLQLYHRINKDRDQLQEAVRTLVDAAVKVGLGQVLALVGDLLLYLHSFMVMLVYRAGGLRAMTLKRVRSQAGMLAQLSPVRQVWRLPIQIQHLLRDLQELSKLVLQLVINVTPLYNMLQQPSDQEVEDFLNKEDFSSSGSSRRSSAHSLFLKAMDGRPRRRRSLNSLATGGSGGRQSPDPPDGRSSLKDPATPEAEGSTVPSHDELLLSPLQEFISQSQKAFEYLSPNEPSGSANDPFL</sequence>